<feature type="transmembrane region" description="Helical" evidence="1">
    <location>
        <begin position="188"/>
        <end position="210"/>
    </location>
</feature>
<evidence type="ECO:0000313" key="2">
    <source>
        <dbReference type="EMBL" id="CAI5454654.1"/>
    </source>
</evidence>
<organism evidence="2 3">
    <name type="scientific">Caenorhabditis angaria</name>
    <dbReference type="NCBI Taxonomy" id="860376"/>
    <lineage>
        <taxon>Eukaryota</taxon>
        <taxon>Metazoa</taxon>
        <taxon>Ecdysozoa</taxon>
        <taxon>Nematoda</taxon>
        <taxon>Chromadorea</taxon>
        <taxon>Rhabditida</taxon>
        <taxon>Rhabditina</taxon>
        <taxon>Rhabditomorpha</taxon>
        <taxon>Rhabditoidea</taxon>
        <taxon>Rhabditidae</taxon>
        <taxon>Peloderinae</taxon>
        <taxon>Caenorhabditis</taxon>
    </lineage>
</organism>
<sequence>MTRPTAPILTADYYTYSTYSQREDFYGGFEPKNESNNSGMGYHPNAGPARMEPVICKNKSRKDVREDTISAHCIAFIYLILAFIILAFNAYLYVYGVRNKAVVYLSGVMGFVVLTSLMMHIGIARRQPFLCIPFVVCRTMEAFTCICFTIAFGYALVDPRSEFFKFFHLCTKFILSLLPKFNIDVVDATTQLCIVGFVFFLLLLAISIYVCRISFECTMWVADQLRAKRMQQTYDSSRVRIASDEFYCS</sequence>
<feature type="transmembrane region" description="Helical" evidence="1">
    <location>
        <begin position="101"/>
        <end position="123"/>
    </location>
</feature>
<dbReference type="AlphaFoldDB" id="A0A9P1IYG1"/>
<gene>
    <name evidence="2" type="ORF">CAMP_LOCUS17291</name>
</gene>
<keyword evidence="1" id="KW-0472">Membrane</keyword>
<comment type="caution">
    <text evidence="2">The sequence shown here is derived from an EMBL/GenBank/DDBJ whole genome shotgun (WGS) entry which is preliminary data.</text>
</comment>
<keyword evidence="1" id="KW-1133">Transmembrane helix</keyword>
<accession>A0A9P1IYG1</accession>
<feature type="transmembrane region" description="Helical" evidence="1">
    <location>
        <begin position="69"/>
        <end position="95"/>
    </location>
</feature>
<reference evidence="2" key="1">
    <citation type="submission" date="2022-11" db="EMBL/GenBank/DDBJ databases">
        <authorList>
            <person name="Kikuchi T."/>
        </authorList>
    </citation>
    <scope>NUCLEOTIDE SEQUENCE</scope>
    <source>
        <strain evidence="2">PS1010</strain>
    </source>
</reference>
<feature type="transmembrane region" description="Helical" evidence="1">
    <location>
        <begin position="135"/>
        <end position="157"/>
    </location>
</feature>
<name>A0A9P1IYG1_9PELO</name>
<keyword evidence="3" id="KW-1185">Reference proteome</keyword>
<dbReference type="EMBL" id="CANHGI010000006">
    <property type="protein sequence ID" value="CAI5454654.1"/>
    <property type="molecule type" value="Genomic_DNA"/>
</dbReference>
<proteinExistence type="predicted"/>
<dbReference type="OrthoDB" id="5842252at2759"/>
<evidence type="ECO:0000313" key="3">
    <source>
        <dbReference type="Proteomes" id="UP001152747"/>
    </source>
</evidence>
<keyword evidence="1" id="KW-0812">Transmembrane</keyword>
<evidence type="ECO:0000256" key="1">
    <source>
        <dbReference type="SAM" id="Phobius"/>
    </source>
</evidence>
<protein>
    <submittedName>
        <fullName evidence="2">Uncharacterized protein</fullName>
    </submittedName>
</protein>
<dbReference type="Proteomes" id="UP001152747">
    <property type="component" value="Unassembled WGS sequence"/>
</dbReference>